<comment type="caution">
    <text evidence="2">The sequence shown here is derived from an EMBL/GenBank/DDBJ whole genome shotgun (WGS) entry which is preliminary data.</text>
</comment>
<dbReference type="EMBL" id="BAAAGG010000021">
    <property type="protein sequence ID" value="GAA0761203.1"/>
    <property type="molecule type" value="Genomic_DNA"/>
</dbReference>
<accession>A0ABP3VNT9</accession>
<evidence type="ECO:0008006" key="4">
    <source>
        <dbReference type="Google" id="ProtNLM"/>
    </source>
</evidence>
<evidence type="ECO:0000313" key="2">
    <source>
        <dbReference type="EMBL" id="GAA0761203.1"/>
    </source>
</evidence>
<name>A0ABP3VNT9_9FLAO</name>
<keyword evidence="3" id="KW-1185">Reference proteome</keyword>
<reference evidence="3" key="1">
    <citation type="journal article" date="2019" name="Int. J. Syst. Evol. Microbiol.">
        <title>The Global Catalogue of Microorganisms (GCM) 10K type strain sequencing project: providing services to taxonomists for standard genome sequencing and annotation.</title>
        <authorList>
            <consortium name="The Broad Institute Genomics Platform"/>
            <consortium name="The Broad Institute Genome Sequencing Center for Infectious Disease"/>
            <person name="Wu L."/>
            <person name="Ma J."/>
        </authorList>
    </citation>
    <scope>NUCLEOTIDE SEQUENCE [LARGE SCALE GENOMIC DNA]</scope>
    <source>
        <strain evidence="3">JCM 16231</strain>
    </source>
</reference>
<gene>
    <name evidence="2" type="ORF">GCM10009433_20280</name>
</gene>
<dbReference type="RefSeq" id="WP_224454899.1">
    <property type="nucleotide sequence ID" value="NZ_BAAAGG010000021.1"/>
</dbReference>
<sequence length="236" mass="27320">MKLFYLLILSILSSGLLKAQQLNGAWQKVDKNSKDIKSIKLFSDNYFTSSTRLESSGEFVSASGGTYSLSKLDYIENNEIHSNSRAVTGSYINYSYQIENDTLKLKDRNSRNKETWVKIDSAEKEKITCWKIHKAFRDSKWTTIEDKPRKTLKMLTDNHYQVLALNSQTGEFFGSSGGKWTFENDKHNEIIQFFSKNPNMVGDTLSFNKEIKDSIWSHNGKSSEGEYIQERWKKFK</sequence>
<organism evidence="2 3">
    <name type="scientific">Psychroflexus lacisalsi</name>
    <dbReference type="NCBI Taxonomy" id="503928"/>
    <lineage>
        <taxon>Bacteria</taxon>
        <taxon>Pseudomonadati</taxon>
        <taxon>Bacteroidota</taxon>
        <taxon>Flavobacteriia</taxon>
        <taxon>Flavobacteriales</taxon>
        <taxon>Flavobacteriaceae</taxon>
        <taxon>Psychroflexus</taxon>
    </lineage>
</organism>
<dbReference type="Gene3D" id="2.40.128.490">
    <property type="entry name" value="Uncharacterised protein PF14869, DUF4488"/>
    <property type="match status" value="2"/>
</dbReference>
<dbReference type="Proteomes" id="UP001500185">
    <property type="component" value="Unassembled WGS sequence"/>
</dbReference>
<feature type="chain" id="PRO_5045941867" description="Membrane or secreted protein" evidence="1">
    <location>
        <begin position="20"/>
        <end position="236"/>
    </location>
</feature>
<feature type="signal peptide" evidence="1">
    <location>
        <begin position="1"/>
        <end position="19"/>
    </location>
</feature>
<protein>
    <recommendedName>
        <fullName evidence="4">Membrane or secreted protein</fullName>
    </recommendedName>
</protein>
<proteinExistence type="predicted"/>
<keyword evidence="1" id="KW-0732">Signal</keyword>
<evidence type="ECO:0000313" key="3">
    <source>
        <dbReference type="Proteomes" id="UP001500185"/>
    </source>
</evidence>
<evidence type="ECO:0000256" key="1">
    <source>
        <dbReference type="SAM" id="SignalP"/>
    </source>
</evidence>